<dbReference type="RefSeq" id="WP_341471331.1">
    <property type="nucleotide sequence ID" value="NZ_CP128400.1"/>
</dbReference>
<reference evidence="3" key="2">
    <citation type="journal article" date="2024" name="Nature">
        <title>Anoxygenic phototroph of the Chloroflexota uses a type I reaction centre.</title>
        <authorList>
            <person name="Tsuji J.M."/>
            <person name="Shaw N.A."/>
            <person name="Nagashima S."/>
            <person name="Venkiteswaran J.J."/>
            <person name="Schiff S.L."/>
            <person name="Watanabe T."/>
            <person name="Fukui M."/>
            <person name="Hanada S."/>
            <person name="Tank M."/>
            <person name="Neufeld J.D."/>
        </authorList>
    </citation>
    <scope>NUCLEOTIDE SEQUENCE</scope>
    <source>
        <strain evidence="3">L227-S17</strain>
    </source>
</reference>
<dbReference type="Pfam" id="PF13349">
    <property type="entry name" value="DUF4097"/>
    <property type="match status" value="1"/>
</dbReference>
<protein>
    <submittedName>
        <fullName evidence="2">DUF4097 family beta strand repeat protein</fullName>
    </submittedName>
    <submittedName>
        <fullName evidence="3">DUF4097 family beta strand repeat-containing protein</fullName>
    </submittedName>
</protein>
<organism evidence="2 4">
    <name type="scientific">Candidatus Chlorohelix allophototropha</name>
    <dbReference type="NCBI Taxonomy" id="3003348"/>
    <lineage>
        <taxon>Bacteria</taxon>
        <taxon>Bacillati</taxon>
        <taxon>Chloroflexota</taxon>
        <taxon>Chloroflexia</taxon>
        <taxon>Candidatus Chloroheliales</taxon>
        <taxon>Candidatus Chloroheliaceae</taxon>
        <taxon>Candidatus Chlorohelix</taxon>
    </lineage>
</organism>
<dbReference type="InterPro" id="IPR025164">
    <property type="entry name" value="Toastrack_DUF4097"/>
</dbReference>
<reference evidence="2 4" key="1">
    <citation type="submission" date="2020-06" db="EMBL/GenBank/DDBJ databases">
        <title>Anoxygenic phototrophic Chloroflexota member uses a Type I reaction center.</title>
        <authorList>
            <person name="Tsuji J.M."/>
            <person name="Shaw N.A."/>
            <person name="Nagashima S."/>
            <person name="Venkiteswaran J."/>
            <person name="Schiff S.L."/>
            <person name="Hanada S."/>
            <person name="Tank M."/>
            <person name="Neufeld J.D."/>
        </authorList>
    </citation>
    <scope>NUCLEOTIDE SEQUENCE [LARGE SCALE GENOMIC DNA]</scope>
    <source>
        <strain evidence="2">L227-S17</strain>
    </source>
</reference>
<dbReference type="EMBL" id="CP128400">
    <property type="protein sequence ID" value="WJW69447.1"/>
    <property type="molecule type" value="Genomic_DNA"/>
</dbReference>
<sequence>MRKAGILLGIALVVLVSVALIIVALAPGSFGSLISGLGPEQRQDVNKTFEVNGKGQIVIENDNGKIDVNGVPGTTVVTINAVKIVNGTDATAIDRLTFTAEQQGDNIIIKAGKAQGFENWFIGNARVEISVSLPQTMAANLTSSNGAITLRNFNNSEATNYLKTSNGTIRIEQVKAKVLELHSSNGAQTINNSTASLKASTSNGRIEANNSNLNLERVSTSNGQVDINGTLVQTSAGMIETSNGSIQLNLDKTNAVIFDATTGNGNIDFQLSGVNFEIKDKRHVLTTADGPTLRISAGNGSVTIK</sequence>
<dbReference type="EMBL" id="JACATZ010000003">
    <property type="protein sequence ID" value="NWJ47536.1"/>
    <property type="molecule type" value="Genomic_DNA"/>
</dbReference>
<evidence type="ECO:0000313" key="5">
    <source>
        <dbReference type="Proteomes" id="UP001431572"/>
    </source>
</evidence>
<evidence type="ECO:0000313" key="2">
    <source>
        <dbReference type="EMBL" id="NWJ47536.1"/>
    </source>
</evidence>
<accession>A0A8T7M660</accession>
<keyword evidence="5" id="KW-1185">Reference proteome</keyword>
<name>A0A8T7M660_9CHLR</name>
<dbReference type="Proteomes" id="UP000521676">
    <property type="component" value="Unassembled WGS sequence"/>
</dbReference>
<feature type="domain" description="DUF4097" evidence="1">
    <location>
        <begin position="100"/>
        <end position="304"/>
    </location>
</feature>
<dbReference type="Proteomes" id="UP001431572">
    <property type="component" value="Chromosome 2"/>
</dbReference>
<evidence type="ECO:0000313" key="4">
    <source>
        <dbReference type="Proteomes" id="UP000521676"/>
    </source>
</evidence>
<evidence type="ECO:0000313" key="3">
    <source>
        <dbReference type="EMBL" id="WJW69447.1"/>
    </source>
</evidence>
<dbReference type="AlphaFoldDB" id="A0A8T7M660"/>
<gene>
    <name evidence="2" type="ORF">HXX08_16885</name>
    <name evidence="3" type="ORF">OZ401_003059</name>
</gene>
<evidence type="ECO:0000259" key="1">
    <source>
        <dbReference type="Pfam" id="PF13349"/>
    </source>
</evidence>
<proteinExistence type="predicted"/>